<proteinExistence type="predicted"/>
<name>A0ABQ8E4P2_BRANA</name>
<dbReference type="Proteomes" id="UP000824890">
    <property type="component" value="Unassembled WGS sequence"/>
</dbReference>
<keyword evidence="2" id="KW-1185">Reference proteome</keyword>
<evidence type="ECO:0000313" key="2">
    <source>
        <dbReference type="Proteomes" id="UP000824890"/>
    </source>
</evidence>
<dbReference type="EMBL" id="JAGKQM010000003">
    <property type="protein sequence ID" value="KAH0936569.1"/>
    <property type="molecule type" value="Genomic_DNA"/>
</dbReference>
<accession>A0ABQ8E4P2</accession>
<evidence type="ECO:0000313" key="1">
    <source>
        <dbReference type="EMBL" id="KAH0936569.1"/>
    </source>
</evidence>
<sequence>MTRVLLVSPDRKATPLAQLTFRLLRRKHSKTDQSIIFNPPPINLSPTIWIQCDIVDVQGVRVDYKKAGGVGKTYTFQLSVTSFITLQSVRPSQSYPSSTTSESAATDLDQLQSTYSSYVIISSGFLIIPYCRFITVKAVFTNFAGLGEVVCMMRSAAYQAKKRCNNVQLAQETVAHRQAHALERLLVRTERDGGYFNADGNFVEYVRDKEVKVQIKHWFNEREQDHNAKFEKESAIASLVKGTQLQDVIS</sequence>
<reference evidence="1 2" key="1">
    <citation type="submission" date="2021-05" db="EMBL/GenBank/DDBJ databases">
        <title>Genome Assembly of Synthetic Allotetraploid Brassica napus Reveals Homoeologous Exchanges between Subgenomes.</title>
        <authorList>
            <person name="Davis J.T."/>
        </authorList>
    </citation>
    <scope>NUCLEOTIDE SEQUENCE [LARGE SCALE GENOMIC DNA]</scope>
    <source>
        <strain evidence="2">cv. Da-Ae</strain>
        <tissue evidence="1">Seedling</tissue>
    </source>
</reference>
<protein>
    <submittedName>
        <fullName evidence="1">Uncharacterized protein</fullName>
    </submittedName>
</protein>
<organism evidence="1 2">
    <name type="scientific">Brassica napus</name>
    <name type="common">Rape</name>
    <dbReference type="NCBI Taxonomy" id="3708"/>
    <lineage>
        <taxon>Eukaryota</taxon>
        <taxon>Viridiplantae</taxon>
        <taxon>Streptophyta</taxon>
        <taxon>Embryophyta</taxon>
        <taxon>Tracheophyta</taxon>
        <taxon>Spermatophyta</taxon>
        <taxon>Magnoliopsida</taxon>
        <taxon>eudicotyledons</taxon>
        <taxon>Gunneridae</taxon>
        <taxon>Pentapetalae</taxon>
        <taxon>rosids</taxon>
        <taxon>malvids</taxon>
        <taxon>Brassicales</taxon>
        <taxon>Brassicaceae</taxon>
        <taxon>Brassiceae</taxon>
        <taxon>Brassica</taxon>
    </lineage>
</organism>
<gene>
    <name evidence="1" type="ORF">HID58_013686</name>
</gene>
<comment type="caution">
    <text evidence="1">The sequence shown here is derived from an EMBL/GenBank/DDBJ whole genome shotgun (WGS) entry which is preliminary data.</text>
</comment>